<name>A0A7R9I9D7_9NEOP</name>
<protein>
    <submittedName>
        <fullName evidence="1">Uncharacterized protein</fullName>
    </submittedName>
</protein>
<evidence type="ECO:0000313" key="1">
    <source>
        <dbReference type="EMBL" id="CAD7450983.1"/>
    </source>
</evidence>
<gene>
    <name evidence="1" type="ORF">TBIB3V08_LOCUS13252</name>
</gene>
<reference evidence="1" key="1">
    <citation type="submission" date="2020-11" db="EMBL/GenBank/DDBJ databases">
        <authorList>
            <person name="Tran Van P."/>
        </authorList>
    </citation>
    <scope>NUCLEOTIDE SEQUENCE</scope>
</reference>
<accession>A0A7R9I9D7</accession>
<organism evidence="1">
    <name type="scientific">Timema bartmani</name>
    <dbReference type="NCBI Taxonomy" id="61472"/>
    <lineage>
        <taxon>Eukaryota</taxon>
        <taxon>Metazoa</taxon>
        <taxon>Ecdysozoa</taxon>
        <taxon>Arthropoda</taxon>
        <taxon>Hexapoda</taxon>
        <taxon>Insecta</taxon>
        <taxon>Pterygota</taxon>
        <taxon>Neoptera</taxon>
        <taxon>Polyneoptera</taxon>
        <taxon>Phasmatodea</taxon>
        <taxon>Timematodea</taxon>
        <taxon>Timematoidea</taxon>
        <taxon>Timematidae</taxon>
        <taxon>Timema</taxon>
    </lineage>
</organism>
<proteinExistence type="predicted"/>
<sequence length="49" mass="5596">MEEEHHLRWLLDNPVHTTTSPLALFSGRSYVGRVGWSVPDPDLWGPLPE</sequence>
<dbReference type="EMBL" id="OD582146">
    <property type="protein sequence ID" value="CAD7450983.1"/>
    <property type="molecule type" value="Genomic_DNA"/>
</dbReference>
<dbReference type="AlphaFoldDB" id="A0A7R9I9D7"/>